<reference evidence="1 2" key="1">
    <citation type="submission" date="2020-04" db="EMBL/GenBank/DDBJ databases">
        <title>MicrobeNet Type strains.</title>
        <authorList>
            <person name="Nicholson A.C."/>
        </authorList>
    </citation>
    <scope>NUCLEOTIDE SEQUENCE [LARGE SCALE GENOMIC DNA]</scope>
    <source>
        <strain evidence="1 2">ATCC BAA-14</strain>
    </source>
</reference>
<dbReference type="PANTHER" id="PTHR38460">
    <property type="entry name" value="TAUTOMERASE YOLI-RELATED"/>
    <property type="match status" value="1"/>
</dbReference>
<gene>
    <name evidence="1" type="ORF">HGA05_23375</name>
</gene>
<evidence type="ECO:0000313" key="1">
    <source>
        <dbReference type="EMBL" id="NKY04514.1"/>
    </source>
</evidence>
<dbReference type="InterPro" id="IPR037479">
    <property type="entry name" value="Tauto_MSAD"/>
</dbReference>
<dbReference type="Proteomes" id="UP000563898">
    <property type="component" value="Unassembled WGS sequence"/>
</dbReference>
<dbReference type="AlphaFoldDB" id="A0A846WSD2"/>
<dbReference type="RefSeq" id="WP_006369883.1">
    <property type="nucleotide sequence ID" value="NZ_JAAXPC010000019.1"/>
</dbReference>
<dbReference type="InterPro" id="IPR014347">
    <property type="entry name" value="Tautomerase/MIF_sf"/>
</dbReference>
<evidence type="ECO:0000313" key="2">
    <source>
        <dbReference type="Proteomes" id="UP000563898"/>
    </source>
</evidence>
<name>A0A846WSD2_9ACTN</name>
<organism evidence="1 2">
    <name type="scientific">Gordonia polyisoprenivorans</name>
    <dbReference type="NCBI Taxonomy" id="84595"/>
    <lineage>
        <taxon>Bacteria</taxon>
        <taxon>Bacillati</taxon>
        <taxon>Actinomycetota</taxon>
        <taxon>Actinomycetes</taxon>
        <taxon>Mycobacteriales</taxon>
        <taxon>Gordoniaceae</taxon>
        <taxon>Gordonia</taxon>
    </lineage>
</organism>
<sequence length="131" mass="14667">MPLVHIHVTEGRRTDAELRRFADVVQEVMLDHFAAPARDRYQIITEHKPGRIILEDTGLGFERTDDAVVIQIFQQGRSLDQKRAAFGALADRLHTETGLRRADLVISVAANTREDWSFGDGVAQFVDGVLA</sequence>
<dbReference type="PANTHER" id="PTHR38460:SF1">
    <property type="entry name" value="TAUTOMERASE YOLI-RELATED"/>
    <property type="match status" value="1"/>
</dbReference>
<dbReference type="Gene3D" id="3.30.429.10">
    <property type="entry name" value="Macrophage Migration Inhibitory Factor"/>
    <property type="match status" value="1"/>
</dbReference>
<comment type="caution">
    <text evidence="1">The sequence shown here is derived from an EMBL/GenBank/DDBJ whole genome shotgun (WGS) entry which is preliminary data.</text>
</comment>
<accession>A0A846WSD2</accession>
<protein>
    <submittedName>
        <fullName evidence="1">Tautomerase family protein</fullName>
    </submittedName>
</protein>
<proteinExistence type="predicted"/>
<dbReference type="EMBL" id="JAAXPC010000019">
    <property type="protein sequence ID" value="NKY04514.1"/>
    <property type="molecule type" value="Genomic_DNA"/>
</dbReference>
<dbReference type="SUPFAM" id="SSF55331">
    <property type="entry name" value="Tautomerase/MIF"/>
    <property type="match status" value="1"/>
</dbReference>
<dbReference type="Pfam" id="PF14552">
    <property type="entry name" value="Tautomerase_2"/>
    <property type="match status" value="1"/>
</dbReference>